<feature type="domain" description="HTH cro/C1-type" evidence="1">
    <location>
        <begin position="7"/>
        <end position="62"/>
    </location>
</feature>
<dbReference type="AlphaFoldDB" id="A0AAX0B4R1"/>
<organism evidence="2 3">
    <name type="scientific">Clostridium beijerinckii</name>
    <name type="common">Clostridium MP</name>
    <dbReference type="NCBI Taxonomy" id="1520"/>
    <lineage>
        <taxon>Bacteria</taxon>
        <taxon>Bacillati</taxon>
        <taxon>Bacillota</taxon>
        <taxon>Clostridia</taxon>
        <taxon>Eubacteriales</taxon>
        <taxon>Clostridiaceae</taxon>
        <taxon>Clostridium</taxon>
    </lineage>
</organism>
<dbReference type="CDD" id="cd00093">
    <property type="entry name" value="HTH_XRE"/>
    <property type="match status" value="1"/>
</dbReference>
<dbReference type="RefSeq" id="WP_173711412.1">
    <property type="nucleotide sequence ID" value="NZ_JABSWW010000001.1"/>
</dbReference>
<dbReference type="InterPro" id="IPR010982">
    <property type="entry name" value="Lambda_DNA-bd_dom_sf"/>
</dbReference>
<evidence type="ECO:0000259" key="1">
    <source>
        <dbReference type="PROSITE" id="PS50943"/>
    </source>
</evidence>
<gene>
    <name evidence="2" type="ORF">B0H41_003746</name>
</gene>
<dbReference type="SMART" id="SM00530">
    <property type="entry name" value="HTH_XRE"/>
    <property type="match status" value="1"/>
</dbReference>
<sequence length="142" mass="16487">MFSKDKLLYEINKKGWSRYRLSKESGVAQTTLRDIFGEKQVTPSTRTLEKIASALGIPISLLFDDEPIEEIKKERDYSLSIKEQENIDDEAKKIIEDLSISFSKDKDSLSEEDYFAVENAIRTTLEAIKIKNKKKFTPKKYR</sequence>
<dbReference type="Gene3D" id="1.10.260.40">
    <property type="entry name" value="lambda repressor-like DNA-binding domains"/>
    <property type="match status" value="1"/>
</dbReference>
<dbReference type="PROSITE" id="PS50943">
    <property type="entry name" value="HTH_CROC1"/>
    <property type="match status" value="1"/>
</dbReference>
<evidence type="ECO:0000313" key="3">
    <source>
        <dbReference type="Proteomes" id="UP001193748"/>
    </source>
</evidence>
<dbReference type="Pfam" id="PF01381">
    <property type="entry name" value="HTH_3"/>
    <property type="match status" value="1"/>
</dbReference>
<name>A0AAX0B4R1_CLOBE</name>
<comment type="caution">
    <text evidence="2">The sequence shown here is derived from an EMBL/GenBank/DDBJ whole genome shotgun (WGS) entry which is preliminary data.</text>
</comment>
<protein>
    <submittedName>
        <fullName evidence="2">Transcriptional regulator with XRE-family HTH domain</fullName>
    </submittedName>
</protein>
<dbReference type="InterPro" id="IPR001387">
    <property type="entry name" value="Cro/C1-type_HTH"/>
</dbReference>
<dbReference type="EMBL" id="JABSWW010000001">
    <property type="protein sequence ID" value="NRT90067.1"/>
    <property type="molecule type" value="Genomic_DNA"/>
</dbReference>
<proteinExistence type="predicted"/>
<reference evidence="2" key="1">
    <citation type="submission" date="2020-05" db="EMBL/GenBank/DDBJ databases">
        <authorList>
            <person name="Brown S."/>
            <person name="Huntemann M."/>
            <person name="Clum A."/>
            <person name="Spunde A."/>
            <person name="Palaniappan K."/>
            <person name="Ritter S."/>
            <person name="Mikhailova N."/>
            <person name="Chen I.-M."/>
            <person name="Stamatis D."/>
            <person name="Reddy T."/>
            <person name="O'Malley R."/>
            <person name="Daum C."/>
            <person name="Shapiro N."/>
            <person name="Ivanova N."/>
            <person name="Kyrpides N."/>
            <person name="Woyke T."/>
        </authorList>
    </citation>
    <scope>NUCLEOTIDE SEQUENCE</scope>
    <source>
        <strain evidence="2">DJ080</strain>
    </source>
</reference>
<dbReference type="SUPFAM" id="SSF47413">
    <property type="entry name" value="lambda repressor-like DNA-binding domains"/>
    <property type="match status" value="1"/>
</dbReference>
<reference evidence="2" key="2">
    <citation type="journal article" date="2022" name="Nat. Biotechnol.">
        <title>Carbon-negative production of acetone and isopropanol by gas fermentation at industrial pilot scale.</title>
        <authorList>
            <person name="Liew F.E."/>
            <person name="Nogle R."/>
            <person name="Abdalla T."/>
            <person name="Rasor B.J."/>
            <person name="Canter C."/>
            <person name="Jensen R.O."/>
            <person name="Wang L."/>
            <person name="Strutz J."/>
            <person name="Chirania P."/>
            <person name="De Tissera S."/>
            <person name="Mueller A.P."/>
            <person name="Ruan Z."/>
            <person name="Gao A."/>
            <person name="Tran L."/>
            <person name="Engle N.L."/>
            <person name="Bromley J.C."/>
            <person name="Daniell J."/>
            <person name="Conrado R."/>
            <person name="Tschaplinski T.J."/>
            <person name="Giannone R.J."/>
            <person name="Hettich R.L."/>
            <person name="Karim A.S."/>
            <person name="Simpson S.D."/>
            <person name="Brown S.D."/>
            <person name="Leang C."/>
            <person name="Jewett M.C."/>
            <person name="Kopke M."/>
        </authorList>
    </citation>
    <scope>NUCLEOTIDE SEQUENCE</scope>
    <source>
        <strain evidence="2">DJ080</strain>
    </source>
</reference>
<dbReference type="Proteomes" id="UP001193748">
    <property type="component" value="Unassembled WGS sequence"/>
</dbReference>
<accession>A0AAX0B4R1</accession>
<evidence type="ECO:0000313" key="2">
    <source>
        <dbReference type="EMBL" id="NRT90067.1"/>
    </source>
</evidence>
<dbReference type="GO" id="GO:0003677">
    <property type="term" value="F:DNA binding"/>
    <property type="evidence" value="ECO:0007669"/>
    <property type="project" value="InterPro"/>
</dbReference>